<dbReference type="Pfam" id="PF22932">
    <property type="entry name" value="Ubiq_DUF_assoc"/>
    <property type="match status" value="1"/>
</dbReference>
<feature type="domain" description="DUF569" evidence="1">
    <location>
        <begin position="25"/>
        <end position="102"/>
    </location>
</feature>
<dbReference type="PANTHER" id="PTHR31205:SF69">
    <property type="entry name" value="ACTIN CROSS-LINKING PROTEIN (DUF569)"/>
    <property type="match status" value="1"/>
</dbReference>
<organism evidence="2">
    <name type="scientific">Ananas comosus var. bracteatus</name>
    <name type="common">red pineapple</name>
    <dbReference type="NCBI Taxonomy" id="296719"/>
    <lineage>
        <taxon>Eukaryota</taxon>
        <taxon>Viridiplantae</taxon>
        <taxon>Streptophyta</taxon>
        <taxon>Embryophyta</taxon>
        <taxon>Tracheophyta</taxon>
        <taxon>Spermatophyta</taxon>
        <taxon>Magnoliopsida</taxon>
        <taxon>Liliopsida</taxon>
        <taxon>Poales</taxon>
        <taxon>Bromeliaceae</taxon>
        <taxon>Bromelioideae</taxon>
        <taxon>Ananas</taxon>
    </lineage>
</organism>
<evidence type="ECO:0000259" key="1">
    <source>
        <dbReference type="Pfam" id="PF22932"/>
    </source>
</evidence>
<gene>
    <name evidence="2" type="ORF">CB5_LOCUS1563</name>
</gene>
<dbReference type="PANTHER" id="PTHR31205">
    <property type="entry name" value="ACTIN CROSS-LINKING PROTEIN (DUF569)"/>
    <property type="match status" value="1"/>
</dbReference>
<sequence length="140" mass="15498">MFLNTLAIQFQSSDSFSGPLHKVEGRTIYYVVADDDGSADDAIESQSFTFDGTSLEELSHRLEEVTGLIGIIICSRNPLNGKLYPLRLQLPPNNAAMHVVVVQESSKGEHLSYSAAEYSLYWDNLKWEGLSKVIDGKITS</sequence>
<reference evidence="2" key="1">
    <citation type="submission" date="2020-07" db="EMBL/GenBank/DDBJ databases">
        <authorList>
            <person name="Lin J."/>
        </authorList>
    </citation>
    <scope>NUCLEOTIDE SEQUENCE</scope>
</reference>
<dbReference type="EMBL" id="LR862139">
    <property type="protein sequence ID" value="CAD1818352.1"/>
    <property type="molecule type" value="Genomic_DNA"/>
</dbReference>
<evidence type="ECO:0000313" key="2">
    <source>
        <dbReference type="EMBL" id="CAD1818352.1"/>
    </source>
</evidence>
<proteinExistence type="predicted"/>
<accession>A0A6V7NIC0</accession>
<dbReference type="InterPro" id="IPR054726">
    <property type="entry name" value="Ubiq_DUF569-assoc"/>
</dbReference>
<dbReference type="AlphaFoldDB" id="A0A6V7NIC0"/>
<protein>
    <recommendedName>
        <fullName evidence="1">DUF569 domain-containing protein</fullName>
    </recommendedName>
</protein>
<name>A0A6V7NIC0_ANACO</name>